<reference evidence="9" key="1">
    <citation type="submission" date="2020-05" db="EMBL/GenBank/DDBJ databases">
        <title>Frigoriglobus tundricola gen. nov., sp. nov., a psychrotolerant cellulolytic planctomycete of the family Gemmataceae with two divergent copies of 16S rRNA gene.</title>
        <authorList>
            <person name="Kulichevskaya I.S."/>
            <person name="Ivanova A.A."/>
            <person name="Naumoff D.G."/>
            <person name="Beletsky A.V."/>
            <person name="Rijpstra W.I.C."/>
            <person name="Sinninghe Damste J.S."/>
            <person name="Mardanov A.V."/>
            <person name="Ravin N.V."/>
            <person name="Dedysh S.N."/>
        </authorList>
    </citation>
    <scope>NUCLEOTIDE SEQUENCE [LARGE SCALE GENOMIC DNA]</scope>
    <source>
        <strain evidence="9">PL17</strain>
    </source>
</reference>
<dbReference type="GO" id="GO:0005886">
    <property type="term" value="C:plasma membrane"/>
    <property type="evidence" value="ECO:0007669"/>
    <property type="project" value="UniProtKB-SubCell"/>
</dbReference>
<dbReference type="InterPro" id="IPR005614">
    <property type="entry name" value="NrfD-like"/>
</dbReference>
<feature type="transmembrane region" description="Helical" evidence="7">
    <location>
        <begin position="179"/>
        <end position="204"/>
    </location>
</feature>
<dbReference type="KEGG" id="ftj:FTUN_1369"/>
<evidence type="ECO:0000313" key="9">
    <source>
        <dbReference type="Proteomes" id="UP000503447"/>
    </source>
</evidence>
<organism evidence="8 9">
    <name type="scientific">Frigoriglobus tundricola</name>
    <dbReference type="NCBI Taxonomy" id="2774151"/>
    <lineage>
        <taxon>Bacteria</taxon>
        <taxon>Pseudomonadati</taxon>
        <taxon>Planctomycetota</taxon>
        <taxon>Planctomycetia</taxon>
        <taxon>Gemmatales</taxon>
        <taxon>Gemmataceae</taxon>
        <taxon>Frigoriglobus</taxon>
    </lineage>
</organism>
<feature type="transmembrane region" description="Helical" evidence="7">
    <location>
        <begin position="428"/>
        <end position="449"/>
    </location>
</feature>
<evidence type="ECO:0000256" key="3">
    <source>
        <dbReference type="ARBA" id="ARBA00022475"/>
    </source>
</evidence>
<dbReference type="EMBL" id="CP053452">
    <property type="protein sequence ID" value="QJW93857.1"/>
    <property type="molecule type" value="Genomic_DNA"/>
</dbReference>
<dbReference type="RefSeq" id="WP_227254782.1">
    <property type="nucleotide sequence ID" value="NZ_CP053452.2"/>
</dbReference>
<feature type="transmembrane region" description="Helical" evidence="7">
    <location>
        <begin position="130"/>
        <end position="159"/>
    </location>
</feature>
<dbReference type="Pfam" id="PF03916">
    <property type="entry name" value="NrfD"/>
    <property type="match status" value="1"/>
</dbReference>
<protein>
    <submittedName>
        <fullName evidence="8">Molybdopterin oxidoreductase</fullName>
    </submittedName>
</protein>
<feature type="transmembrane region" description="Helical" evidence="7">
    <location>
        <begin position="358"/>
        <end position="377"/>
    </location>
</feature>
<dbReference type="AlphaFoldDB" id="A0A6M5YII0"/>
<keyword evidence="6 7" id="KW-0472">Membrane</keyword>
<keyword evidence="4 7" id="KW-0812">Transmembrane</keyword>
<sequence length="478" mass="54654">MATASSTARSTELPLEPEMHPLVRSTYDQKPHGLVSVGDAIGNVVLDGKHPTGWWIGFLAGFAMLQILAMAVCWLFYMGVGIWGINVPVAWGFAIVNFVWWIGIGHAGTLISAVLLLLHQKWRTSINRFSEAMTIFAVMCAGLFPLLHMGRPWFFYWLYPFPNVAGVWPQFRSPLTWDVFAVTTYFTVSLVFWYLGLVPDLAALRDQAKKRWQQVVYGLLALGWRGSAIHWRRYEKVYLILGGISTPLVLSVHTVVSFDFAVSIVPLWHATIFPPFFVAGAIYSGFAMVVAIAIPVRKWYKLEDFFSDHHLDIMGKVMLATGFLVTYGYFSEAWMAWYGHTLYEWGTTMERMFGPYGWSYWCLIGFNCVFPLTFLWSKKIRRSPFWMELICISVLIGMWFERYVIVITLTREYIPAGWGHYAPTLWDYATMVGSLGLFLFLFFLFLRYLPMISITEMRELLPKKQGGGGGHSIMENAP</sequence>
<feature type="transmembrane region" description="Helical" evidence="7">
    <location>
        <begin position="317"/>
        <end position="338"/>
    </location>
</feature>
<feature type="transmembrane region" description="Helical" evidence="7">
    <location>
        <begin position="389"/>
        <end position="408"/>
    </location>
</feature>
<keyword evidence="9" id="KW-1185">Reference proteome</keyword>
<feature type="transmembrane region" description="Helical" evidence="7">
    <location>
        <begin position="54"/>
        <end position="77"/>
    </location>
</feature>
<dbReference type="PANTHER" id="PTHR43044:SF2">
    <property type="entry name" value="POLYSULPHIDE REDUCTASE NRFD"/>
    <property type="match status" value="1"/>
</dbReference>
<evidence type="ECO:0000256" key="5">
    <source>
        <dbReference type="ARBA" id="ARBA00022989"/>
    </source>
</evidence>
<feature type="transmembrane region" description="Helical" evidence="7">
    <location>
        <begin position="237"/>
        <end position="256"/>
    </location>
</feature>
<evidence type="ECO:0000256" key="1">
    <source>
        <dbReference type="ARBA" id="ARBA00004651"/>
    </source>
</evidence>
<feature type="transmembrane region" description="Helical" evidence="7">
    <location>
        <begin position="276"/>
        <end position="296"/>
    </location>
</feature>
<evidence type="ECO:0000256" key="7">
    <source>
        <dbReference type="SAM" id="Phobius"/>
    </source>
</evidence>
<evidence type="ECO:0000313" key="8">
    <source>
        <dbReference type="EMBL" id="QJW93857.1"/>
    </source>
</evidence>
<evidence type="ECO:0000256" key="4">
    <source>
        <dbReference type="ARBA" id="ARBA00022692"/>
    </source>
</evidence>
<accession>A0A6M5YII0</accession>
<comment type="subcellular location">
    <subcellularLocation>
        <location evidence="1">Cell membrane</location>
        <topology evidence="1">Multi-pass membrane protein</topology>
    </subcellularLocation>
</comment>
<comment type="similarity">
    <text evidence="2">Belongs to the NrfD family.</text>
</comment>
<dbReference type="Proteomes" id="UP000503447">
    <property type="component" value="Chromosome"/>
</dbReference>
<keyword evidence="3" id="KW-1003">Cell membrane</keyword>
<name>A0A6M5YII0_9BACT</name>
<dbReference type="PANTHER" id="PTHR43044">
    <property type="match status" value="1"/>
</dbReference>
<feature type="transmembrane region" description="Helical" evidence="7">
    <location>
        <begin position="89"/>
        <end position="118"/>
    </location>
</feature>
<gene>
    <name evidence="8" type="ORF">FTUN_1369</name>
</gene>
<proteinExistence type="inferred from homology"/>
<evidence type="ECO:0000256" key="2">
    <source>
        <dbReference type="ARBA" id="ARBA00008929"/>
    </source>
</evidence>
<keyword evidence="5 7" id="KW-1133">Transmembrane helix</keyword>
<evidence type="ECO:0000256" key="6">
    <source>
        <dbReference type="ARBA" id="ARBA00023136"/>
    </source>
</evidence>